<feature type="domain" description="Tail specific protease" evidence="1">
    <location>
        <begin position="246"/>
        <end position="408"/>
    </location>
</feature>
<keyword evidence="3" id="KW-1185">Reference proteome</keyword>
<dbReference type="Proteomes" id="UP000501802">
    <property type="component" value="Chromosome"/>
</dbReference>
<proteinExistence type="predicted"/>
<evidence type="ECO:0000313" key="2">
    <source>
        <dbReference type="EMBL" id="QIP11515.1"/>
    </source>
</evidence>
<accession>A0A6G9AGU7</accession>
<dbReference type="Pfam" id="PF03572">
    <property type="entry name" value="Peptidase_S41"/>
    <property type="match status" value="1"/>
</dbReference>
<dbReference type="InterPro" id="IPR005151">
    <property type="entry name" value="Tail-specific_protease"/>
</dbReference>
<dbReference type="SUPFAM" id="SSF52096">
    <property type="entry name" value="ClpP/crotonase"/>
    <property type="match status" value="1"/>
</dbReference>
<reference evidence="2 3" key="1">
    <citation type="submission" date="2020-03" db="EMBL/GenBank/DDBJ databases">
        <authorList>
            <person name="Kim M.K."/>
        </authorList>
    </citation>
    <scope>NUCLEOTIDE SEQUENCE [LARGE SCALE GENOMIC DNA]</scope>
    <source>
        <strain evidence="2 3">BT328</strain>
    </source>
</reference>
<dbReference type="GO" id="GO:0008236">
    <property type="term" value="F:serine-type peptidase activity"/>
    <property type="evidence" value="ECO:0007669"/>
    <property type="project" value="InterPro"/>
</dbReference>
<dbReference type="EMBL" id="CP050063">
    <property type="protein sequence ID" value="QIP11515.1"/>
    <property type="molecule type" value="Genomic_DNA"/>
</dbReference>
<dbReference type="InterPro" id="IPR029045">
    <property type="entry name" value="ClpP/crotonase-like_dom_sf"/>
</dbReference>
<evidence type="ECO:0000259" key="1">
    <source>
        <dbReference type="Pfam" id="PF03572"/>
    </source>
</evidence>
<dbReference type="RefSeq" id="WP_167204778.1">
    <property type="nucleotide sequence ID" value="NZ_CP050063.1"/>
</dbReference>
<dbReference type="GO" id="GO:0006508">
    <property type="term" value="P:proteolysis"/>
    <property type="evidence" value="ECO:0007669"/>
    <property type="project" value="InterPro"/>
</dbReference>
<sequence length="501" mass="57405">MKIGRLLLFMGLWIGLGCSIMPAQTLTPNQARTDLTYLKRKLDLLHPGMGYYTPKPRMEQLYDSLYNGLTAPMNYLTFFHHVSPFVTALKDGHTNLNHRKNFIGKTTRFIPFYIRPVGEQYFISHNVSADTSLHRGTELITINGRTVADLHRELMEADHSGSDGDNLTGRQQWSLVQFADYYAAWYGSADSIVITYRLPADTLVRKTRLNCLTLASFRSTIQRRYHNEIDRRPNLSVRIVDSATRTAVLRVSTFMGIKKNDPFQWAFNRRLKRAFRELRKENIQNLVVDMQGNGGGIVLNSARLLRYWMPKPFTIMEHEEMKRAARNELISRWNPFAALNFSLQYKANGSDGFASRSSRRYYRPRNRTAFKGNLYFMMNGASFSATTSVLAKTLDAGMGTFVGEASGSAYWGDFAGHFKTITLPYSRMQVRIPLKKLTHAVVADRANGFTVEPDFRVTRSYDDVITNRDYVLEYTLRLIREGVVARQPIQPIKARPLQASR</sequence>
<dbReference type="PROSITE" id="PS51257">
    <property type="entry name" value="PROKAR_LIPOPROTEIN"/>
    <property type="match status" value="1"/>
</dbReference>
<name>A0A6G9AGU7_9BACT</name>
<dbReference type="KEGG" id="spib:G8759_02150"/>
<organism evidence="2 3">
    <name type="scientific">Spirosoma aureum</name>
    <dbReference type="NCBI Taxonomy" id="2692134"/>
    <lineage>
        <taxon>Bacteria</taxon>
        <taxon>Pseudomonadati</taxon>
        <taxon>Bacteroidota</taxon>
        <taxon>Cytophagia</taxon>
        <taxon>Cytophagales</taxon>
        <taxon>Cytophagaceae</taxon>
        <taxon>Spirosoma</taxon>
    </lineage>
</organism>
<evidence type="ECO:0000313" key="3">
    <source>
        <dbReference type="Proteomes" id="UP000501802"/>
    </source>
</evidence>
<gene>
    <name evidence="2" type="ORF">G8759_02150</name>
</gene>
<dbReference type="Gene3D" id="3.90.226.10">
    <property type="entry name" value="2-enoyl-CoA Hydratase, Chain A, domain 1"/>
    <property type="match status" value="1"/>
</dbReference>
<protein>
    <submittedName>
        <fullName evidence="2">Peptidase S41</fullName>
    </submittedName>
</protein>
<dbReference type="AlphaFoldDB" id="A0A6G9AGU7"/>